<dbReference type="SUPFAM" id="SSF103088">
    <property type="entry name" value="OmpA-like"/>
    <property type="match status" value="1"/>
</dbReference>
<dbReference type="Proteomes" id="UP001597304">
    <property type="component" value="Unassembled WGS sequence"/>
</dbReference>
<dbReference type="EMBL" id="JBHUEJ010000024">
    <property type="protein sequence ID" value="MFD1711334.1"/>
    <property type="molecule type" value="Genomic_DNA"/>
</dbReference>
<comment type="caution">
    <text evidence="5">The sequence shown here is derived from an EMBL/GenBank/DDBJ whole genome shotgun (WGS) entry which is preliminary data.</text>
</comment>
<keyword evidence="6" id="KW-1185">Reference proteome</keyword>
<sequence>MTNDDNDDNQGVVWAILIGVILLAISLAVGMGLYRTGKAAAGGAGAVSASSAGAAAAGAGSAAAGAATASTSPTVVASEPAAAGMPAGTAPGSTADMTSASADVASIRVENGVVKFYFASASAALAPGAAEALGDVVKGVAAGQKAVISGFHDVTGDPAKNEELAKQRAFAVRDALAALGIGEDKMDLKKPEVTTATGSNAEARRVEVSLQ</sequence>
<reference evidence="6" key="1">
    <citation type="journal article" date="2019" name="Int. J. Syst. Evol. Microbiol.">
        <title>The Global Catalogue of Microorganisms (GCM) 10K type strain sequencing project: providing services to taxonomists for standard genome sequencing and annotation.</title>
        <authorList>
            <consortium name="The Broad Institute Genomics Platform"/>
            <consortium name="The Broad Institute Genome Sequencing Center for Infectious Disease"/>
            <person name="Wu L."/>
            <person name="Ma J."/>
        </authorList>
    </citation>
    <scope>NUCLEOTIDE SEQUENCE [LARGE SCALE GENOMIC DNA]</scope>
    <source>
        <strain evidence="6">LMG 29247</strain>
    </source>
</reference>
<feature type="compositionally biased region" description="Basic and acidic residues" evidence="2">
    <location>
        <begin position="202"/>
        <end position="211"/>
    </location>
</feature>
<protein>
    <submittedName>
        <fullName evidence="5">OmpA family protein</fullName>
    </submittedName>
</protein>
<keyword evidence="1 3" id="KW-0472">Membrane</keyword>
<accession>A0ABW4KU62</accession>
<proteinExistence type="predicted"/>
<dbReference type="InterPro" id="IPR006665">
    <property type="entry name" value="OmpA-like"/>
</dbReference>
<feature type="transmembrane region" description="Helical" evidence="3">
    <location>
        <begin position="12"/>
        <end position="34"/>
    </location>
</feature>
<feature type="domain" description="OmpA-like" evidence="4">
    <location>
        <begin position="105"/>
        <end position="211"/>
    </location>
</feature>
<evidence type="ECO:0000256" key="3">
    <source>
        <dbReference type="SAM" id="Phobius"/>
    </source>
</evidence>
<dbReference type="PROSITE" id="PS51123">
    <property type="entry name" value="OMPA_2"/>
    <property type="match status" value="1"/>
</dbReference>
<organism evidence="5 6">
    <name type="scientific">Ottowia flava</name>
    <dbReference type="NCBI Taxonomy" id="2675430"/>
    <lineage>
        <taxon>Bacteria</taxon>
        <taxon>Pseudomonadati</taxon>
        <taxon>Pseudomonadota</taxon>
        <taxon>Betaproteobacteria</taxon>
        <taxon>Burkholderiales</taxon>
        <taxon>Comamonadaceae</taxon>
        <taxon>Ottowia</taxon>
    </lineage>
</organism>
<dbReference type="Pfam" id="PF00691">
    <property type="entry name" value="OmpA"/>
    <property type="match status" value="1"/>
</dbReference>
<evidence type="ECO:0000256" key="1">
    <source>
        <dbReference type="PROSITE-ProRule" id="PRU00473"/>
    </source>
</evidence>
<keyword evidence="3" id="KW-0812">Transmembrane</keyword>
<evidence type="ECO:0000313" key="5">
    <source>
        <dbReference type="EMBL" id="MFD1711334.1"/>
    </source>
</evidence>
<name>A0ABW4KU62_9BURK</name>
<evidence type="ECO:0000313" key="6">
    <source>
        <dbReference type="Proteomes" id="UP001597304"/>
    </source>
</evidence>
<keyword evidence="3" id="KW-1133">Transmembrane helix</keyword>
<evidence type="ECO:0000256" key="2">
    <source>
        <dbReference type="SAM" id="MobiDB-lite"/>
    </source>
</evidence>
<feature type="region of interest" description="Disordered" evidence="2">
    <location>
        <begin position="190"/>
        <end position="211"/>
    </location>
</feature>
<dbReference type="RefSeq" id="WP_255507771.1">
    <property type="nucleotide sequence ID" value="NZ_JBHUEJ010000024.1"/>
</dbReference>
<dbReference type="InterPro" id="IPR036737">
    <property type="entry name" value="OmpA-like_sf"/>
</dbReference>
<gene>
    <name evidence="5" type="ORF">ACFSF0_12005</name>
</gene>
<dbReference type="Gene3D" id="3.30.1330.60">
    <property type="entry name" value="OmpA-like domain"/>
    <property type="match status" value="1"/>
</dbReference>
<evidence type="ECO:0000259" key="4">
    <source>
        <dbReference type="PROSITE" id="PS51123"/>
    </source>
</evidence>